<evidence type="ECO:0000256" key="3">
    <source>
        <dbReference type="ARBA" id="ARBA00022816"/>
    </source>
</evidence>
<feature type="region of interest" description="Disordered" evidence="8">
    <location>
        <begin position="21"/>
        <end position="192"/>
    </location>
</feature>
<keyword evidence="6" id="KW-0906">Nuclear pore complex</keyword>
<gene>
    <name evidence="9" type="ORF">BU16DRAFT_103495</name>
</gene>
<evidence type="ECO:0000256" key="5">
    <source>
        <dbReference type="ARBA" id="ARBA00023010"/>
    </source>
</evidence>
<keyword evidence="7" id="KW-0539">Nucleus</keyword>
<dbReference type="GO" id="GO:0005643">
    <property type="term" value="C:nuclear pore"/>
    <property type="evidence" value="ECO:0007669"/>
    <property type="project" value="UniProtKB-SubCell"/>
</dbReference>
<feature type="compositionally biased region" description="Polar residues" evidence="8">
    <location>
        <begin position="21"/>
        <end position="47"/>
    </location>
</feature>
<feature type="compositionally biased region" description="Polar residues" evidence="8">
    <location>
        <begin position="84"/>
        <end position="99"/>
    </location>
</feature>
<evidence type="ECO:0000313" key="9">
    <source>
        <dbReference type="EMBL" id="KAF2492094.1"/>
    </source>
</evidence>
<evidence type="ECO:0000256" key="7">
    <source>
        <dbReference type="ARBA" id="ARBA00023242"/>
    </source>
</evidence>
<dbReference type="Proteomes" id="UP000799750">
    <property type="component" value="Unassembled WGS sequence"/>
</dbReference>
<evidence type="ECO:0000256" key="4">
    <source>
        <dbReference type="ARBA" id="ARBA00022927"/>
    </source>
</evidence>
<evidence type="ECO:0000256" key="8">
    <source>
        <dbReference type="SAM" id="MobiDB-lite"/>
    </source>
</evidence>
<organism evidence="9 10">
    <name type="scientific">Lophium mytilinum</name>
    <dbReference type="NCBI Taxonomy" id="390894"/>
    <lineage>
        <taxon>Eukaryota</taxon>
        <taxon>Fungi</taxon>
        <taxon>Dikarya</taxon>
        <taxon>Ascomycota</taxon>
        <taxon>Pezizomycotina</taxon>
        <taxon>Dothideomycetes</taxon>
        <taxon>Pleosporomycetidae</taxon>
        <taxon>Mytilinidiales</taxon>
        <taxon>Mytilinidiaceae</taxon>
        <taxon>Lophium</taxon>
    </lineage>
</organism>
<evidence type="ECO:0000256" key="1">
    <source>
        <dbReference type="ARBA" id="ARBA00004567"/>
    </source>
</evidence>
<evidence type="ECO:0008006" key="11">
    <source>
        <dbReference type="Google" id="ProtNLM"/>
    </source>
</evidence>
<reference evidence="9" key="1">
    <citation type="journal article" date="2020" name="Stud. Mycol.">
        <title>101 Dothideomycetes genomes: a test case for predicting lifestyles and emergence of pathogens.</title>
        <authorList>
            <person name="Haridas S."/>
            <person name="Albert R."/>
            <person name="Binder M."/>
            <person name="Bloem J."/>
            <person name="Labutti K."/>
            <person name="Salamov A."/>
            <person name="Andreopoulos B."/>
            <person name="Baker S."/>
            <person name="Barry K."/>
            <person name="Bills G."/>
            <person name="Bluhm B."/>
            <person name="Cannon C."/>
            <person name="Castanera R."/>
            <person name="Culley D."/>
            <person name="Daum C."/>
            <person name="Ezra D."/>
            <person name="Gonzalez J."/>
            <person name="Henrissat B."/>
            <person name="Kuo A."/>
            <person name="Liang C."/>
            <person name="Lipzen A."/>
            <person name="Lutzoni F."/>
            <person name="Magnuson J."/>
            <person name="Mondo S."/>
            <person name="Nolan M."/>
            <person name="Ohm R."/>
            <person name="Pangilinan J."/>
            <person name="Park H.-J."/>
            <person name="Ramirez L."/>
            <person name="Alfaro M."/>
            <person name="Sun H."/>
            <person name="Tritt A."/>
            <person name="Yoshinaga Y."/>
            <person name="Zwiers L.-H."/>
            <person name="Turgeon B."/>
            <person name="Goodwin S."/>
            <person name="Spatafora J."/>
            <person name="Crous P."/>
            <person name="Grigoriev I."/>
        </authorList>
    </citation>
    <scope>NUCLEOTIDE SEQUENCE</scope>
    <source>
        <strain evidence="9">CBS 269.34</strain>
    </source>
</reference>
<name>A0A6A6QJ87_9PEZI</name>
<accession>A0A6A6QJ87</accession>
<dbReference type="Pfam" id="PF13634">
    <property type="entry name" value="Nucleoporin_FG"/>
    <property type="match status" value="1"/>
</dbReference>
<dbReference type="PANTHER" id="PTHR13437:SF2">
    <property type="entry name" value="NUCLEOPORIN P58_P45"/>
    <property type="match status" value="1"/>
</dbReference>
<dbReference type="Pfam" id="PF21121">
    <property type="entry name" value="Nup49_C"/>
    <property type="match status" value="1"/>
</dbReference>
<evidence type="ECO:0000256" key="6">
    <source>
        <dbReference type="ARBA" id="ARBA00023132"/>
    </source>
</evidence>
<feature type="compositionally biased region" description="Low complexity" evidence="8">
    <location>
        <begin position="100"/>
        <end position="113"/>
    </location>
</feature>
<feature type="compositionally biased region" description="Low complexity" evidence="8">
    <location>
        <begin position="51"/>
        <end position="61"/>
    </location>
</feature>
<keyword evidence="10" id="KW-1185">Reference proteome</keyword>
<proteinExistence type="predicted"/>
<feature type="compositionally biased region" description="Low complexity" evidence="8">
    <location>
        <begin position="149"/>
        <end position="160"/>
    </location>
</feature>
<dbReference type="PANTHER" id="PTHR13437">
    <property type="entry name" value="NUCLEOPORIN P58/P45 NUCLEOPORIN-LIKE PROTEIN 1"/>
    <property type="match status" value="1"/>
</dbReference>
<dbReference type="GO" id="GO:0051028">
    <property type="term" value="P:mRNA transport"/>
    <property type="evidence" value="ECO:0007669"/>
    <property type="project" value="UniProtKB-KW"/>
</dbReference>
<evidence type="ECO:0000313" key="10">
    <source>
        <dbReference type="Proteomes" id="UP000799750"/>
    </source>
</evidence>
<sequence>MTGFGRSNSLSINTGSSLFGNTNANQGQQSAGLFGASTNASQPQQSGGLFGQQSTSQPQSGGLFGASATAAPQQSGGLFGNLQKPAQQQTGSLFGQSTAQPQPQQQQTQNQPQSGGLFGNLGQQKPATPSLFGSNQAKPSPSLFGASLQQPQQQQTQPQPSLFGGMAPQNTQANTLGGGLGQWGQTQQAASFSQHTGAGLGYEDAARIRGTTQFTDLKISLQNDIEAIEKSIQDHISWARKNTESLAAHGAHVAQLPPDVAYVQEKFKTMELAMDNDVVALDHVKQIQKKDEQDVQLLHRAIQNMTLPQHYHYASMRGLNAANTSSSAAAATGDDDDQYGKPVDLVAYFSQRGEALDATLTQYNKQIREIEAHLRTVESGAVQRERELMAQAQGGSTRGNEKQELFDALKAIEGAIFQVASKVGTAREMVVKETLGAVGR</sequence>
<keyword evidence="2" id="KW-0813">Transport</keyword>
<dbReference type="AlphaFoldDB" id="A0A6A6QJ87"/>
<protein>
    <recommendedName>
        <fullName evidence="11">Nucleoporin Nup54 alpha-helical domain-containing protein</fullName>
    </recommendedName>
</protein>
<dbReference type="InterPro" id="IPR025574">
    <property type="entry name" value="Nucleoporin_FG_rpt"/>
</dbReference>
<keyword evidence="5" id="KW-0811">Translocation</keyword>
<evidence type="ECO:0000256" key="2">
    <source>
        <dbReference type="ARBA" id="ARBA00022448"/>
    </source>
</evidence>
<dbReference type="EMBL" id="MU004194">
    <property type="protein sequence ID" value="KAF2492094.1"/>
    <property type="molecule type" value="Genomic_DNA"/>
</dbReference>
<dbReference type="GO" id="GO:0015031">
    <property type="term" value="P:protein transport"/>
    <property type="evidence" value="ECO:0007669"/>
    <property type="project" value="UniProtKB-KW"/>
</dbReference>
<keyword evidence="4" id="KW-0653">Protein transport</keyword>
<feature type="compositionally biased region" description="Polar residues" evidence="8">
    <location>
        <begin position="121"/>
        <end position="139"/>
    </location>
</feature>
<comment type="subcellular location">
    <subcellularLocation>
        <location evidence="1">Nucleus</location>
        <location evidence="1">Nuclear pore complex</location>
    </subcellularLocation>
</comment>
<keyword evidence="3" id="KW-0509">mRNA transport</keyword>
<dbReference type="InterPro" id="IPR024882">
    <property type="entry name" value="NUP58/p45/49"/>
</dbReference>
<dbReference type="OrthoDB" id="2538017at2759"/>
<dbReference type="GO" id="GO:0017056">
    <property type="term" value="F:structural constituent of nuclear pore"/>
    <property type="evidence" value="ECO:0007669"/>
    <property type="project" value="InterPro"/>
</dbReference>
<dbReference type="GO" id="GO:0008139">
    <property type="term" value="F:nuclear localization sequence binding"/>
    <property type="evidence" value="ECO:0007669"/>
    <property type="project" value="InterPro"/>
</dbReference>